<evidence type="ECO:0000313" key="4">
    <source>
        <dbReference type="EMBL" id="CUS34761.1"/>
    </source>
</evidence>
<sequence length="389" mass="43031">MSRKIFTSAKESFPGRNDVLRIGVIGTGAFAQQCHLPGLQTHPQAKVVAIAGRRQERLQSLAAQFNIPTVYTDYHELCARTDLDAITIVTANSEHAAQATAGLASGKHVFCEKPLATTVLQAQEMVRAAELSGKVHQVAFTYRYLYGLQELRRRIQRGDIGEPYHLRAQHNSWDGLLFKGDGVLHDVGSHLFDLARFLFGPLQSVTGLYRHLPQIHHDRKGQRAKSPAQATDDLATAWFTHKCGVQGQWHVNRVAPSYGGKAHIEVIGREGALRASLSRGSIDTLQMVRPPSSQWEELPLPTEARNESPSALAIMMRSFVNACLRGKLDPDVDASFHDGLAVQLAIDAVETASSRLPWIPVETTDHQTRRKNSVFFPTAFQTVGRKRPS</sequence>
<dbReference type="SUPFAM" id="SSF51735">
    <property type="entry name" value="NAD(P)-binding Rossmann-fold domains"/>
    <property type="match status" value="1"/>
</dbReference>
<evidence type="ECO:0000259" key="2">
    <source>
        <dbReference type="Pfam" id="PF01408"/>
    </source>
</evidence>
<feature type="domain" description="Gfo/Idh/MocA-like oxidoreductase N-terminal" evidence="2">
    <location>
        <begin position="20"/>
        <end position="140"/>
    </location>
</feature>
<dbReference type="EMBL" id="CZPZ01000010">
    <property type="protein sequence ID" value="CUS34761.1"/>
    <property type="molecule type" value="Genomic_DNA"/>
</dbReference>
<dbReference type="AlphaFoldDB" id="A0A0S4LD32"/>
<proteinExistence type="predicted"/>
<gene>
    <name evidence="4" type="ORF">COMA2_180111</name>
</gene>
<accession>A0A0S4LD32</accession>
<keyword evidence="5" id="KW-1185">Reference proteome</keyword>
<feature type="domain" description="GFO/IDH/MocA-like oxidoreductase" evidence="3">
    <location>
        <begin position="149"/>
        <end position="274"/>
    </location>
</feature>
<evidence type="ECO:0000256" key="1">
    <source>
        <dbReference type="ARBA" id="ARBA00023002"/>
    </source>
</evidence>
<keyword evidence="1 4" id="KW-0560">Oxidoreductase</keyword>
<dbReference type="EC" id="1.-.-.-" evidence="4"/>
<dbReference type="GO" id="GO:0016491">
    <property type="term" value="F:oxidoreductase activity"/>
    <property type="evidence" value="ECO:0007669"/>
    <property type="project" value="UniProtKB-KW"/>
</dbReference>
<protein>
    <submittedName>
        <fullName evidence="4">Putative Oxidoreductase</fullName>
        <ecNumber evidence="4">1.-.-.-</ecNumber>
    </submittedName>
</protein>
<dbReference type="Gene3D" id="3.40.50.720">
    <property type="entry name" value="NAD(P)-binding Rossmann-like Domain"/>
    <property type="match status" value="1"/>
</dbReference>
<dbReference type="InterPro" id="IPR055170">
    <property type="entry name" value="GFO_IDH_MocA-like_dom"/>
</dbReference>
<dbReference type="Pfam" id="PF22725">
    <property type="entry name" value="GFO_IDH_MocA_C3"/>
    <property type="match status" value="1"/>
</dbReference>
<dbReference type="Gene3D" id="3.30.360.10">
    <property type="entry name" value="Dihydrodipicolinate Reductase, domain 2"/>
    <property type="match status" value="1"/>
</dbReference>
<dbReference type="SUPFAM" id="SSF55347">
    <property type="entry name" value="Glyceraldehyde-3-phosphate dehydrogenase-like, C-terminal domain"/>
    <property type="match status" value="1"/>
</dbReference>
<name>A0A0S4LD32_9BACT</name>
<dbReference type="OrthoDB" id="9815825at2"/>
<reference evidence="5" key="1">
    <citation type="submission" date="2015-10" db="EMBL/GenBank/DDBJ databases">
        <authorList>
            <person name="Luecker S."/>
            <person name="Luecker S."/>
        </authorList>
    </citation>
    <scope>NUCLEOTIDE SEQUENCE [LARGE SCALE GENOMIC DNA]</scope>
</reference>
<dbReference type="InterPro" id="IPR050463">
    <property type="entry name" value="Gfo/Idh/MocA_oxidrdct_glycsds"/>
</dbReference>
<dbReference type="InterPro" id="IPR000683">
    <property type="entry name" value="Gfo/Idh/MocA-like_OxRdtase_N"/>
</dbReference>
<dbReference type="PANTHER" id="PTHR43818:SF11">
    <property type="entry name" value="BCDNA.GH03377"/>
    <property type="match status" value="1"/>
</dbReference>
<evidence type="ECO:0000313" key="5">
    <source>
        <dbReference type="Proteomes" id="UP000198736"/>
    </source>
</evidence>
<evidence type="ECO:0000259" key="3">
    <source>
        <dbReference type="Pfam" id="PF22725"/>
    </source>
</evidence>
<dbReference type="RefSeq" id="WP_090896077.1">
    <property type="nucleotide sequence ID" value="NZ_CZPZ01000010.1"/>
</dbReference>
<dbReference type="STRING" id="1742973.COMA2_180111"/>
<dbReference type="InterPro" id="IPR036291">
    <property type="entry name" value="NAD(P)-bd_dom_sf"/>
</dbReference>
<organism evidence="4 5">
    <name type="scientific">Candidatus Nitrospira nitrificans</name>
    <dbReference type="NCBI Taxonomy" id="1742973"/>
    <lineage>
        <taxon>Bacteria</taxon>
        <taxon>Pseudomonadati</taxon>
        <taxon>Nitrospirota</taxon>
        <taxon>Nitrospiria</taxon>
        <taxon>Nitrospirales</taxon>
        <taxon>Nitrospiraceae</taxon>
        <taxon>Nitrospira</taxon>
    </lineage>
</organism>
<dbReference type="Proteomes" id="UP000198736">
    <property type="component" value="Unassembled WGS sequence"/>
</dbReference>
<dbReference type="PANTHER" id="PTHR43818">
    <property type="entry name" value="BCDNA.GH03377"/>
    <property type="match status" value="1"/>
</dbReference>
<dbReference type="GO" id="GO:0000166">
    <property type="term" value="F:nucleotide binding"/>
    <property type="evidence" value="ECO:0007669"/>
    <property type="project" value="InterPro"/>
</dbReference>
<dbReference type="Pfam" id="PF01408">
    <property type="entry name" value="GFO_IDH_MocA"/>
    <property type="match status" value="1"/>
</dbReference>